<dbReference type="PaxDb" id="3218-PP1S19_1V6.1"/>
<protein>
    <submittedName>
        <fullName evidence="2 3">Uncharacterized protein</fullName>
    </submittedName>
</protein>
<organism evidence="2">
    <name type="scientific">Physcomitrium patens</name>
    <name type="common">Spreading-leaved earth moss</name>
    <name type="synonym">Physcomitrella patens</name>
    <dbReference type="NCBI Taxonomy" id="3218"/>
    <lineage>
        <taxon>Eukaryota</taxon>
        <taxon>Viridiplantae</taxon>
        <taxon>Streptophyta</taxon>
        <taxon>Embryophyta</taxon>
        <taxon>Bryophyta</taxon>
        <taxon>Bryophytina</taxon>
        <taxon>Bryopsida</taxon>
        <taxon>Funariidae</taxon>
        <taxon>Funariales</taxon>
        <taxon>Funariaceae</taxon>
        <taxon>Physcomitrium</taxon>
    </lineage>
</organism>
<proteinExistence type="predicted"/>
<accession>A0A2K1J0A3</accession>
<dbReference type="EnsemblPlants" id="Pp3c18_7860V3.2">
    <property type="protein sequence ID" value="PAC:32982863.CDS.1"/>
    <property type="gene ID" value="Pp3c18_7860"/>
</dbReference>
<dbReference type="AlphaFoldDB" id="A0A2K1J0A3"/>
<keyword evidence="1" id="KW-0472">Membrane</keyword>
<evidence type="ECO:0000313" key="2">
    <source>
        <dbReference type="EMBL" id="PNR34957.1"/>
    </source>
</evidence>
<keyword evidence="4" id="KW-1185">Reference proteome</keyword>
<feature type="transmembrane region" description="Helical" evidence="1">
    <location>
        <begin position="47"/>
        <end position="69"/>
    </location>
</feature>
<dbReference type="Gramene" id="Pp3c18_7860V3.1">
    <property type="protein sequence ID" value="PAC:32982862.CDS.1"/>
    <property type="gene ID" value="Pp3c18_7860"/>
</dbReference>
<reference evidence="2 4" key="1">
    <citation type="journal article" date="2008" name="Science">
        <title>The Physcomitrella genome reveals evolutionary insights into the conquest of land by plants.</title>
        <authorList>
            <person name="Rensing S."/>
            <person name="Lang D."/>
            <person name="Zimmer A."/>
            <person name="Terry A."/>
            <person name="Salamov A."/>
            <person name="Shapiro H."/>
            <person name="Nishiyama T."/>
            <person name="Perroud P.-F."/>
            <person name="Lindquist E."/>
            <person name="Kamisugi Y."/>
            <person name="Tanahashi T."/>
            <person name="Sakakibara K."/>
            <person name="Fujita T."/>
            <person name="Oishi K."/>
            <person name="Shin-I T."/>
            <person name="Kuroki Y."/>
            <person name="Toyoda A."/>
            <person name="Suzuki Y."/>
            <person name="Hashimoto A."/>
            <person name="Yamaguchi K."/>
            <person name="Sugano A."/>
            <person name="Kohara Y."/>
            <person name="Fujiyama A."/>
            <person name="Anterola A."/>
            <person name="Aoki S."/>
            <person name="Ashton N."/>
            <person name="Barbazuk W.B."/>
            <person name="Barker E."/>
            <person name="Bennetzen J."/>
            <person name="Bezanilla M."/>
            <person name="Blankenship R."/>
            <person name="Cho S.H."/>
            <person name="Dutcher S."/>
            <person name="Estelle M."/>
            <person name="Fawcett J.A."/>
            <person name="Gundlach H."/>
            <person name="Hanada K."/>
            <person name="Heyl A."/>
            <person name="Hicks K.A."/>
            <person name="Hugh J."/>
            <person name="Lohr M."/>
            <person name="Mayer K."/>
            <person name="Melkozernov A."/>
            <person name="Murata T."/>
            <person name="Nelson D."/>
            <person name="Pils B."/>
            <person name="Prigge M."/>
            <person name="Reiss B."/>
            <person name="Renner T."/>
            <person name="Rombauts S."/>
            <person name="Rushton P."/>
            <person name="Sanderfoot A."/>
            <person name="Schween G."/>
            <person name="Shiu S.-H."/>
            <person name="Stueber K."/>
            <person name="Theodoulou F.L."/>
            <person name="Tu H."/>
            <person name="Van de Peer Y."/>
            <person name="Verrier P.J."/>
            <person name="Waters E."/>
            <person name="Wood A."/>
            <person name="Yang L."/>
            <person name="Cove D."/>
            <person name="Cuming A."/>
            <person name="Hasebe M."/>
            <person name="Lucas S."/>
            <person name="Mishler D.B."/>
            <person name="Reski R."/>
            <person name="Grigoriev I."/>
            <person name="Quatrano R.S."/>
            <person name="Boore J.L."/>
        </authorList>
    </citation>
    <scope>NUCLEOTIDE SEQUENCE [LARGE SCALE GENOMIC DNA]</scope>
    <source>
        <strain evidence="3 4">cv. Gransden 2004</strain>
    </source>
</reference>
<evidence type="ECO:0000313" key="3">
    <source>
        <dbReference type="EnsemblPlants" id="PAC:32982862.CDS.1"/>
    </source>
</evidence>
<keyword evidence="1" id="KW-0812">Transmembrane</keyword>
<reference evidence="2 4" key="2">
    <citation type="journal article" date="2018" name="Plant J.">
        <title>The Physcomitrella patens chromosome-scale assembly reveals moss genome structure and evolution.</title>
        <authorList>
            <person name="Lang D."/>
            <person name="Ullrich K.K."/>
            <person name="Murat F."/>
            <person name="Fuchs J."/>
            <person name="Jenkins J."/>
            <person name="Haas F.B."/>
            <person name="Piednoel M."/>
            <person name="Gundlach H."/>
            <person name="Van Bel M."/>
            <person name="Meyberg R."/>
            <person name="Vives C."/>
            <person name="Morata J."/>
            <person name="Symeonidi A."/>
            <person name="Hiss M."/>
            <person name="Muchero W."/>
            <person name="Kamisugi Y."/>
            <person name="Saleh O."/>
            <person name="Blanc G."/>
            <person name="Decker E.L."/>
            <person name="van Gessel N."/>
            <person name="Grimwood J."/>
            <person name="Hayes R.D."/>
            <person name="Graham S.W."/>
            <person name="Gunter L.E."/>
            <person name="McDaniel S.F."/>
            <person name="Hoernstein S.N.W."/>
            <person name="Larsson A."/>
            <person name="Li F.W."/>
            <person name="Perroud P.F."/>
            <person name="Phillips J."/>
            <person name="Ranjan P."/>
            <person name="Rokshar D.S."/>
            <person name="Rothfels C.J."/>
            <person name="Schneider L."/>
            <person name="Shu S."/>
            <person name="Stevenson D.W."/>
            <person name="Thummler F."/>
            <person name="Tillich M."/>
            <person name="Villarreal Aguilar J.C."/>
            <person name="Widiez T."/>
            <person name="Wong G.K."/>
            <person name="Wymore A."/>
            <person name="Zhang Y."/>
            <person name="Zimmer A.D."/>
            <person name="Quatrano R.S."/>
            <person name="Mayer K.F.X."/>
            <person name="Goodstein D."/>
            <person name="Casacuberta J.M."/>
            <person name="Vandepoele K."/>
            <person name="Reski R."/>
            <person name="Cuming A.C."/>
            <person name="Tuskan G.A."/>
            <person name="Maumus F."/>
            <person name="Salse J."/>
            <person name="Schmutz J."/>
            <person name="Rensing S.A."/>
        </authorList>
    </citation>
    <scope>NUCLEOTIDE SEQUENCE [LARGE SCALE GENOMIC DNA]</scope>
    <source>
        <strain evidence="3 4">cv. Gransden 2004</strain>
    </source>
</reference>
<keyword evidence="1" id="KW-1133">Transmembrane helix</keyword>
<evidence type="ECO:0000256" key="1">
    <source>
        <dbReference type="SAM" id="Phobius"/>
    </source>
</evidence>
<evidence type="ECO:0000313" key="4">
    <source>
        <dbReference type="Proteomes" id="UP000006727"/>
    </source>
</evidence>
<gene>
    <name evidence="2" type="ORF">PHYPA_022856</name>
</gene>
<dbReference type="EMBL" id="ABEU02000018">
    <property type="protein sequence ID" value="PNR34957.1"/>
    <property type="molecule type" value="Genomic_DNA"/>
</dbReference>
<reference evidence="3" key="3">
    <citation type="submission" date="2020-12" db="UniProtKB">
        <authorList>
            <consortium name="EnsemblPlants"/>
        </authorList>
    </citation>
    <scope>IDENTIFICATION</scope>
</reference>
<dbReference type="EnsemblPlants" id="Pp3c18_7860V3.1">
    <property type="protein sequence ID" value="PAC:32982862.CDS.1"/>
    <property type="gene ID" value="Pp3c18_7860"/>
</dbReference>
<dbReference type="Proteomes" id="UP000006727">
    <property type="component" value="Chromosome 18"/>
</dbReference>
<name>A0A2K1J0A3_PHYPA</name>
<sequence>MDRHLVSVPCVPLVRNDPAQEMISGRLRMMRRDAWQRLDNIGEVSSLVVKAYTVSILLVVASVLVWAVGDAWLHEYGYSTLDTYARIFPYMEYFGLHL</sequence>
<dbReference type="InParanoid" id="A0A2K1J0A3"/>
<dbReference type="Gramene" id="Pp3c18_7860V3.2">
    <property type="protein sequence ID" value="PAC:32982863.CDS.1"/>
    <property type="gene ID" value="Pp3c18_7860"/>
</dbReference>